<comment type="catalytic activity">
    <reaction evidence="10 11">
        <text>5,6-dimethylbenzimidazole + nicotinate beta-D-ribonucleotide = alpha-ribazole 5'-phosphate + nicotinate + H(+)</text>
        <dbReference type="Rhea" id="RHEA:11196"/>
        <dbReference type="ChEBI" id="CHEBI:15378"/>
        <dbReference type="ChEBI" id="CHEBI:15890"/>
        <dbReference type="ChEBI" id="CHEBI:32544"/>
        <dbReference type="ChEBI" id="CHEBI:57502"/>
        <dbReference type="ChEBI" id="CHEBI:57918"/>
        <dbReference type="EC" id="2.4.2.21"/>
    </reaction>
</comment>
<evidence type="ECO:0000256" key="11">
    <source>
        <dbReference type="HAMAP-Rule" id="MF_00230"/>
    </source>
</evidence>
<dbReference type="InterPro" id="IPR017846">
    <property type="entry name" value="Nict_dMeBzImd_PRibTrfase_bact"/>
</dbReference>
<accession>F0SZ54</accession>
<dbReference type="AlphaFoldDB" id="F0SZ54"/>
<evidence type="ECO:0000256" key="10">
    <source>
        <dbReference type="ARBA" id="ARBA00047340"/>
    </source>
</evidence>
<dbReference type="HAMAP" id="MF_00230">
    <property type="entry name" value="CobT"/>
    <property type="match status" value="1"/>
</dbReference>
<evidence type="ECO:0000256" key="4">
    <source>
        <dbReference type="ARBA" id="ARBA00011991"/>
    </source>
</evidence>
<feature type="active site" description="Proton acceptor" evidence="11">
    <location>
        <position position="318"/>
    </location>
</feature>
<comment type="pathway">
    <text evidence="2 11">Nucleoside biosynthesis; alpha-ribazole biosynthesis; alpha-ribazole from 5,6-dimethylbenzimidazole: step 1/2.</text>
</comment>
<evidence type="ECO:0000256" key="2">
    <source>
        <dbReference type="ARBA" id="ARBA00005049"/>
    </source>
</evidence>
<dbReference type="NCBIfam" id="NF000996">
    <property type="entry name" value="PRK00105.1"/>
    <property type="match status" value="1"/>
</dbReference>
<evidence type="ECO:0000256" key="6">
    <source>
        <dbReference type="ARBA" id="ARBA00022573"/>
    </source>
</evidence>
<evidence type="ECO:0000256" key="3">
    <source>
        <dbReference type="ARBA" id="ARBA00007110"/>
    </source>
</evidence>
<gene>
    <name evidence="11" type="primary">cobT</name>
    <name evidence="12" type="ordered locus">Sgly_2903</name>
</gene>
<dbReference type="Gene3D" id="1.10.1610.10">
    <property type="match status" value="1"/>
</dbReference>
<dbReference type="OrthoDB" id="9781491at2"/>
<organism evidence="12 13">
    <name type="scientific">Syntrophobotulus glycolicus (strain DSM 8271 / FlGlyR)</name>
    <dbReference type="NCBI Taxonomy" id="645991"/>
    <lineage>
        <taxon>Bacteria</taxon>
        <taxon>Bacillati</taxon>
        <taxon>Bacillota</taxon>
        <taxon>Clostridia</taxon>
        <taxon>Eubacteriales</taxon>
        <taxon>Desulfitobacteriaceae</taxon>
        <taxon>Syntrophobotulus</taxon>
    </lineage>
</organism>
<dbReference type="UniPathway" id="UPA00061">
    <property type="reaction ID" value="UER00516"/>
</dbReference>
<dbReference type="FunFam" id="3.40.50.10210:FF:000001">
    <property type="entry name" value="Nicotinate-nucleotide--dimethylbenzimidazole phosphoribosyltransferase"/>
    <property type="match status" value="1"/>
</dbReference>
<dbReference type="EC" id="2.4.2.21" evidence="4 11"/>
<sequence>MSLLNEILSGINPVSPEAVLQTQKHLDNLIKPLGSLGKLEEIAVRISAITGKRPNSLEKKCVLVFAADNGICAEGVSAAPAAITALQTINMTKRIAGINVLSRQAGADVYVVDIGVDADLPQDGMIIDRKIRRGTRNMLLEPAMTREETIRAVETGIEMVKDLVDQGYQVIGTGEMGIGNTSTSGAVIMSLIGLSAGEAVGKGAGMTEIDFEHKKAVLHAVLDKRQPDSGDPLDVLSKVGGYDIAGIAGVFLGCAYYRLPVVIDGLISITGALIASRLNPLSVQYMLPSHLSAEPGYRAVMAELGISPYFDLDMRLGEGTGCPLTFYLIDCALAVGREMGTFEQGEIDGSVLVDIR</sequence>
<proteinExistence type="inferred from homology"/>
<evidence type="ECO:0000313" key="12">
    <source>
        <dbReference type="EMBL" id="ADY57172.1"/>
    </source>
</evidence>
<keyword evidence="13" id="KW-1185">Reference proteome</keyword>
<reference evidence="12 13" key="1">
    <citation type="journal article" date="2011" name="Stand. Genomic Sci.">
        <title>Complete genome sequence of Syntrophobotulus glycolicus type strain (FlGlyR).</title>
        <authorList>
            <person name="Han C."/>
            <person name="Mwirichia R."/>
            <person name="Chertkov O."/>
            <person name="Held B."/>
            <person name="Lapidus A."/>
            <person name="Nolan M."/>
            <person name="Lucas S."/>
            <person name="Hammon N."/>
            <person name="Deshpande S."/>
            <person name="Cheng J.F."/>
            <person name="Tapia R."/>
            <person name="Goodwin L."/>
            <person name="Pitluck S."/>
            <person name="Huntemann M."/>
            <person name="Liolios K."/>
            <person name="Ivanova N."/>
            <person name="Pagani I."/>
            <person name="Mavromatis K."/>
            <person name="Ovchinikova G."/>
            <person name="Pati A."/>
            <person name="Chen A."/>
            <person name="Palaniappan K."/>
            <person name="Land M."/>
            <person name="Hauser L."/>
            <person name="Brambilla E.M."/>
            <person name="Rohde M."/>
            <person name="Spring S."/>
            <person name="Sikorski J."/>
            <person name="Goker M."/>
            <person name="Woyke T."/>
            <person name="Bristow J."/>
            <person name="Eisen J.A."/>
            <person name="Markowitz V."/>
            <person name="Hugenholtz P."/>
            <person name="Kyrpides N.C."/>
            <person name="Klenk H.P."/>
            <person name="Detter J.C."/>
        </authorList>
    </citation>
    <scope>NUCLEOTIDE SEQUENCE [LARGE SCALE GENOMIC DNA]</scope>
    <source>
        <strain evidence="13">DSM 8271 / FlGlyR</strain>
    </source>
</reference>
<evidence type="ECO:0000256" key="1">
    <source>
        <dbReference type="ARBA" id="ARBA00002197"/>
    </source>
</evidence>
<dbReference type="CDD" id="cd02439">
    <property type="entry name" value="DMB-PRT_CobT"/>
    <property type="match status" value="1"/>
</dbReference>
<protein>
    <recommendedName>
        <fullName evidence="5 11">Nicotinate-nucleotide--dimethylbenzimidazole phosphoribosyltransferase</fullName>
        <shortName evidence="11">NN:DBI PRT</shortName>
        <ecNumber evidence="4 11">2.4.2.21</ecNumber>
    </recommendedName>
    <alternativeName>
        <fullName evidence="9 11">N(1)-alpha-phosphoribosyltransferase</fullName>
    </alternativeName>
</protein>
<comment type="function">
    <text evidence="1 11">Catalyzes the synthesis of alpha-ribazole-5'-phosphate from nicotinate mononucleotide (NAMN) and 5,6-dimethylbenzimidazole (DMB).</text>
</comment>
<name>F0SZ54_SYNGF</name>
<evidence type="ECO:0000256" key="5">
    <source>
        <dbReference type="ARBA" id="ARBA00015486"/>
    </source>
</evidence>
<dbReference type="Pfam" id="PF02277">
    <property type="entry name" value="DBI_PRT"/>
    <property type="match status" value="1"/>
</dbReference>
<evidence type="ECO:0000256" key="9">
    <source>
        <dbReference type="ARBA" id="ARBA00030686"/>
    </source>
</evidence>
<dbReference type="EMBL" id="CP002547">
    <property type="protein sequence ID" value="ADY57172.1"/>
    <property type="molecule type" value="Genomic_DNA"/>
</dbReference>
<dbReference type="RefSeq" id="WP_013625992.1">
    <property type="nucleotide sequence ID" value="NC_015172.1"/>
</dbReference>
<keyword evidence="6 11" id="KW-0169">Cobalamin biosynthesis</keyword>
<dbReference type="InterPro" id="IPR036087">
    <property type="entry name" value="Nict_dMeBzImd_PRibTrfase_sf"/>
</dbReference>
<dbReference type="Proteomes" id="UP000007488">
    <property type="component" value="Chromosome"/>
</dbReference>
<dbReference type="PANTHER" id="PTHR43463:SF1">
    <property type="entry name" value="NICOTINATE-NUCLEOTIDE--DIMETHYLBENZIMIDAZOLE PHOSPHORIBOSYLTRANSFERASE"/>
    <property type="match status" value="1"/>
</dbReference>
<dbReference type="InterPro" id="IPR023195">
    <property type="entry name" value="Nict_dMeBzImd_PRibTrfase_N"/>
</dbReference>
<reference evidence="13" key="2">
    <citation type="submission" date="2011-02" db="EMBL/GenBank/DDBJ databases">
        <title>The complete genome of Syntrophobotulus glycolicus DSM 8271.</title>
        <authorList>
            <person name="Lucas S."/>
            <person name="Copeland A."/>
            <person name="Lapidus A."/>
            <person name="Bruce D."/>
            <person name="Goodwin L."/>
            <person name="Pitluck S."/>
            <person name="Kyrpides N."/>
            <person name="Mavromatis K."/>
            <person name="Pagani I."/>
            <person name="Ivanova N."/>
            <person name="Mikhailova N."/>
            <person name="Chertkov O."/>
            <person name="Held B."/>
            <person name="Detter J.C."/>
            <person name="Tapia R."/>
            <person name="Han C."/>
            <person name="Land M."/>
            <person name="Hauser L."/>
            <person name="Markowitz V."/>
            <person name="Cheng J.-F."/>
            <person name="Hugenholtz P."/>
            <person name="Woyke T."/>
            <person name="Wu D."/>
            <person name="Spring S."/>
            <person name="Schroeder M."/>
            <person name="Brambilla E."/>
            <person name="Klenk H.-P."/>
            <person name="Eisen J.A."/>
        </authorList>
    </citation>
    <scope>NUCLEOTIDE SEQUENCE [LARGE SCALE GENOMIC DNA]</scope>
    <source>
        <strain evidence="13">DSM 8271 / FlGlyR</strain>
    </source>
</reference>
<keyword evidence="7 11" id="KW-0328">Glycosyltransferase</keyword>
<dbReference type="GO" id="GO:0009236">
    <property type="term" value="P:cobalamin biosynthetic process"/>
    <property type="evidence" value="ECO:0007669"/>
    <property type="project" value="UniProtKB-UniRule"/>
</dbReference>
<dbReference type="STRING" id="645991.Sgly_2903"/>
<dbReference type="NCBIfam" id="TIGR03160">
    <property type="entry name" value="cobT_DBIPRT"/>
    <property type="match status" value="1"/>
</dbReference>
<dbReference type="GO" id="GO:0008939">
    <property type="term" value="F:nicotinate-nucleotide-dimethylbenzimidazole phosphoribosyltransferase activity"/>
    <property type="evidence" value="ECO:0007669"/>
    <property type="project" value="UniProtKB-UniRule"/>
</dbReference>
<dbReference type="HOGENOM" id="CLU_002982_0_0_9"/>
<dbReference type="KEGG" id="sgy:Sgly_2903"/>
<dbReference type="Gene3D" id="3.40.50.10210">
    <property type="match status" value="1"/>
</dbReference>
<comment type="similarity">
    <text evidence="3 11">Belongs to the CobT family.</text>
</comment>
<dbReference type="PANTHER" id="PTHR43463">
    <property type="entry name" value="NICOTINATE-NUCLEOTIDE--DIMETHYLBENZIMIDAZOLE PHOSPHORIBOSYLTRANSFERASE"/>
    <property type="match status" value="1"/>
</dbReference>
<dbReference type="SUPFAM" id="SSF52733">
    <property type="entry name" value="Nicotinate mononucleotide:5,6-dimethylbenzimidazole phosphoribosyltransferase (CobT)"/>
    <property type="match status" value="1"/>
</dbReference>
<evidence type="ECO:0000256" key="8">
    <source>
        <dbReference type="ARBA" id="ARBA00022679"/>
    </source>
</evidence>
<keyword evidence="8 11" id="KW-0808">Transferase</keyword>
<dbReference type="InterPro" id="IPR003200">
    <property type="entry name" value="Nict_dMeBzImd_PRibTrfase"/>
</dbReference>
<evidence type="ECO:0000313" key="13">
    <source>
        <dbReference type="Proteomes" id="UP000007488"/>
    </source>
</evidence>
<evidence type="ECO:0000256" key="7">
    <source>
        <dbReference type="ARBA" id="ARBA00022676"/>
    </source>
</evidence>
<dbReference type="eggNOG" id="COG2038">
    <property type="taxonomic scope" value="Bacteria"/>
</dbReference>